<evidence type="ECO:0000259" key="1">
    <source>
        <dbReference type="Pfam" id="PF06172"/>
    </source>
</evidence>
<dbReference type="eggNOG" id="COG3542">
    <property type="taxonomic scope" value="Bacteria"/>
</dbReference>
<accession>K6WBG7</accession>
<name>K6WBG7_9ACTN</name>
<dbReference type="Proteomes" id="UP000008363">
    <property type="component" value="Unassembled WGS sequence"/>
</dbReference>
<gene>
    <name evidence="2" type="ORF">GORHZ_124_00050</name>
</gene>
<feature type="domain" description="DUF985" evidence="1">
    <location>
        <begin position="4"/>
        <end position="142"/>
    </location>
</feature>
<sequence length="145" mass="15542">MPDWAGDLGLQPHPEGGWFVETWRSDVVLPVEALPAGYPGERAVGTAIYFLLLPGEESAWHTVRGAELWLHHRGSPIELDIGGDGADPDDVTTVVLGADLPAGQRPQALVSPGCWQRARAGDEAALVSCIVVPGFDYTDFVLWGD</sequence>
<dbReference type="AlphaFoldDB" id="K6WBG7"/>
<organism evidence="2 3">
    <name type="scientific">Gordonia rhizosphera NBRC 16068</name>
    <dbReference type="NCBI Taxonomy" id="1108045"/>
    <lineage>
        <taxon>Bacteria</taxon>
        <taxon>Bacillati</taxon>
        <taxon>Actinomycetota</taxon>
        <taxon>Actinomycetes</taxon>
        <taxon>Mycobacteriales</taxon>
        <taxon>Gordoniaceae</taxon>
        <taxon>Gordonia</taxon>
    </lineage>
</organism>
<reference evidence="2 3" key="1">
    <citation type="submission" date="2012-08" db="EMBL/GenBank/DDBJ databases">
        <title>Whole genome shotgun sequence of Gordonia rhizosphera NBRC 16068.</title>
        <authorList>
            <person name="Takarada H."/>
            <person name="Isaki S."/>
            <person name="Hosoyama A."/>
            <person name="Tsuchikane K."/>
            <person name="Katsumata H."/>
            <person name="Baba S."/>
            <person name="Ohji S."/>
            <person name="Yamazaki S."/>
            <person name="Fujita N."/>
        </authorList>
    </citation>
    <scope>NUCLEOTIDE SEQUENCE [LARGE SCALE GENOMIC DNA]</scope>
    <source>
        <strain evidence="2 3">NBRC 16068</strain>
    </source>
</reference>
<keyword evidence="3" id="KW-1185">Reference proteome</keyword>
<dbReference type="SUPFAM" id="SSF51182">
    <property type="entry name" value="RmlC-like cupins"/>
    <property type="match status" value="1"/>
</dbReference>
<dbReference type="InterPro" id="IPR011051">
    <property type="entry name" value="RmlC_Cupin_sf"/>
</dbReference>
<dbReference type="InterPro" id="IPR039935">
    <property type="entry name" value="YML079W-like"/>
</dbReference>
<dbReference type="EMBL" id="BAHC01000124">
    <property type="protein sequence ID" value="GAB91106.1"/>
    <property type="molecule type" value="Genomic_DNA"/>
</dbReference>
<evidence type="ECO:0000313" key="2">
    <source>
        <dbReference type="EMBL" id="GAB91106.1"/>
    </source>
</evidence>
<dbReference type="PANTHER" id="PTHR33387">
    <property type="entry name" value="RMLC-LIKE JELLY ROLL FOLD PROTEIN"/>
    <property type="match status" value="1"/>
</dbReference>
<proteinExistence type="predicted"/>
<dbReference type="CDD" id="cd06121">
    <property type="entry name" value="cupin_YML079wp"/>
    <property type="match status" value="1"/>
</dbReference>
<dbReference type="STRING" id="1108045.GORHZ_124_00050"/>
<comment type="caution">
    <text evidence="2">The sequence shown here is derived from an EMBL/GenBank/DDBJ whole genome shotgun (WGS) entry which is preliminary data.</text>
</comment>
<protein>
    <recommendedName>
        <fullName evidence="1">DUF985 domain-containing protein</fullName>
    </recommendedName>
</protein>
<dbReference type="InterPro" id="IPR009327">
    <property type="entry name" value="Cupin_DUF985"/>
</dbReference>
<dbReference type="Pfam" id="PF06172">
    <property type="entry name" value="Cupin_5"/>
    <property type="match status" value="1"/>
</dbReference>
<dbReference type="PANTHER" id="PTHR33387:SF3">
    <property type="entry name" value="DUF985 DOMAIN-CONTAINING PROTEIN"/>
    <property type="match status" value="1"/>
</dbReference>
<evidence type="ECO:0000313" key="3">
    <source>
        <dbReference type="Proteomes" id="UP000008363"/>
    </source>
</evidence>
<dbReference type="InterPro" id="IPR014710">
    <property type="entry name" value="RmlC-like_jellyroll"/>
</dbReference>
<dbReference type="Gene3D" id="2.60.120.10">
    <property type="entry name" value="Jelly Rolls"/>
    <property type="match status" value="1"/>
</dbReference>